<evidence type="ECO:0000313" key="2">
    <source>
        <dbReference type="EMBL" id="RHW49379.1"/>
    </source>
</evidence>
<gene>
    <name evidence="2" type="ORF">DS834_07275</name>
</gene>
<feature type="transmembrane region" description="Helical" evidence="1">
    <location>
        <begin position="67"/>
        <end position="87"/>
    </location>
</feature>
<keyword evidence="3" id="KW-1185">Reference proteome</keyword>
<evidence type="ECO:0000256" key="1">
    <source>
        <dbReference type="SAM" id="Phobius"/>
    </source>
</evidence>
<proteinExistence type="predicted"/>
<dbReference type="Proteomes" id="UP000283380">
    <property type="component" value="Unassembled WGS sequence"/>
</dbReference>
<dbReference type="RefSeq" id="WP_118907239.1">
    <property type="nucleotide sequence ID" value="NZ_QOCU01000008.1"/>
</dbReference>
<reference evidence="2 3" key="1">
    <citation type="submission" date="2018-07" db="EMBL/GenBank/DDBJ databases">
        <title>Genome sequences of six Lactobacillus spp. isolated from bumble bee guts.</title>
        <authorList>
            <person name="Motta E.V.S."/>
            <person name="Moran N.A."/>
        </authorList>
    </citation>
    <scope>NUCLEOTIDE SEQUENCE [LARGE SCALE GENOMIC DNA]</scope>
    <source>
        <strain evidence="2 3">BI-4G</strain>
    </source>
</reference>
<comment type="caution">
    <text evidence="2">The sequence shown here is derived from an EMBL/GenBank/DDBJ whole genome shotgun (WGS) entry which is preliminary data.</text>
</comment>
<protein>
    <submittedName>
        <fullName evidence="2">Uncharacterized protein</fullName>
    </submittedName>
</protein>
<feature type="transmembrane region" description="Helical" evidence="1">
    <location>
        <begin position="93"/>
        <end position="119"/>
    </location>
</feature>
<evidence type="ECO:0000313" key="3">
    <source>
        <dbReference type="Proteomes" id="UP000283380"/>
    </source>
</evidence>
<accession>A0ABX9LUB3</accession>
<name>A0ABX9LUB3_9LACO</name>
<keyword evidence="1" id="KW-0812">Transmembrane</keyword>
<keyword evidence="1" id="KW-0472">Membrane</keyword>
<dbReference type="EMBL" id="QOCU01000008">
    <property type="protein sequence ID" value="RHW49379.1"/>
    <property type="molecule type" value="Genomic_DNA"/>
</dbReference>
<feature type="transmembrane region" description="Helical" evidence="1">
    <location>
        <begin position="7"/>
        <end position="25"/>
    </location>
</feature>
<sequence length="125" mass="14377">MKIKPSKIFPFLIGIILLIIAIKDFSPWRSPREIIIGLLTLAVALCSTSKNQKSTSSATDYLVDHKVVIYSERIYLTMFFVFIVLYYLDEKNILLGVISIYSLLLWLIQQVIIIVLELLKSKKNN</sequence>
<keyword evidence="1" id="KW-1133">Transmembrane helix</keyword>
<organism evidence="2 3">
    <name type="scientific">Lactobacillus bombicola</name>
    <dbReference type="NCBI Taxonomy" id="1505723"/>
    <lineage>
        <taxon>Bacteria</taxon>
        <taxon>Bacillati</taxon>
        <taxon>Bacillota</taxon>
        <taxon>Bacilli</taxon>
        <taxon>Lactobacillales</taxon>
        <taxon>Lactobacillaceae</taxon>
        <taxon>Lactobacillus</taxon>
    </lineage>
</organism>